<protein>
    <recommendedName>
        <fullName evidence="3">UBC core domain-containing protein</fullName>
    </recommendedName>
</protein>
<dbReference type="PaxDb" id="2903-EOD04633"/>
<reference evidence="2" key="1">
    <citation type="journal article" date="2013" name="Nature">
        <title>Pan genome of the phytoplankton Emiliania underpins its global distribution.</title>
        <authorList>
            <person name="Read B.A."/>
            <person name="Kegel J."/>
            <person name="Klute M.J."/>
            <person name="Kuo A."/>
            <person name="Lefebvre S.C."/>
            <person name="Maumus F."/>
            <person name="Mayer C."/>
            <person name="Miller J."/>
            <person name="Monier A."/>
            <person name="Salamov A."/>
            <person name="Young J."/>
            <person name="Aguilar M."/>
            <person name="Claverie J.M."/>
            <person name="Frickenhaus S."/>
            <person name="Gonzalez K."/>
            <person name="Herman E.K."/>
            <person name="Lin Y.C."/>
            <person name="Napier J."/>
            <person name="Ogata H."/>
            <person name="Sarno A.F."/>
            <person name="Shmutz J."/>
            <person name="Schroeder D."/>
            <person name="de Vargas C."/>
            <person name="Verret F."/>
            <person name="von Dassow P."/>
            <person name="Valentin K."/>
            <person name="Van de Peer Y."/>
            <person name="Wheeler G."/>
            <person name="Dacks J.B."/>
            <person name="Delwiche C.F."/>
            <person name="Dyhrman S.T."/>
            <person name="Glockner G."/>
            <person name="John U."/>
            <person name="Richards T."/>
            <person name="Worden A.Z."/>
            <person name="Zhang X."/>
            <person name="Grigoriev I.V."/>
            <person name="Allen A.E."/>
            <person name="Bidle K."/>
            <person name="Borodovsky M."/>
            <person name="Bowler C."/>
            <person name="Brownlee C."/>
            <person name="Cock J.M."/>
            <person name="Elias M."/>
            <person name="Gladyshev V.N."/>
            <person name="Groth M."/>
            <person name="Guda C."/>
            <person name="Hadaegh A."/>
            <person name="Iglesias-Rodriguez M.D."/>
            <person name="Jenkins J."/>
            <person name="Jones B.M."/>
            <person name="Lawson T."/>
            <person name="Leese F."/>
            <person name="Lindquist E."/>
            <person name="Lobanov A."/>
            <person name="Lomsadze A."/>
            <person name="Malik S.B."/>
            <person name="Marsh M.E."/>
            <person name="Mackinder L."/>
            <person name="Mock T."/>
            <person name="Mueller-Roeber B."/>
            <person name="Pagarete A."/>
            <person name="Parker M."/>
            <person name="Probert I."/>
            <person name="Quesneville H."/>
            <person name="Raines C."/>
            <person name="Rensing S.A."/>
            <person name="Riano-Pachon D.M."/>
            <person name="Richier S."/>
            <person name="Rokitta S."/>
            <person name="Shiraiwa Y."/>
            <person name="Soanes D.M."/>
            <person name="van der Giezen M."/>
            <person name="Wahlund T.M."/>
            <person name="Williams B."/>
            <person name="Wilson W."/>
            <person name="Wolfe G."/>
            <person name="Wurch L.L."/>
        </authorList>
    </citation>
    <scope>NUCLEOTIDE SEQUENCE</scope>
</reference>
<organism evidence="1 2">
    <name type="scientific">Emiliania huxleyi (strain CCMP1516)</name>
    <dbReference type="NCBI Taxonomy" id="280463"/>
    <lineage>
        <taxon>Eukaryota</taxon>
        <taxon>Haptista</taxon>
        <taxon>Haptophyta</taxon>
        <taxon>Prymnesiophyceae</taxon>
        <taxon>Isochrysidales</taxon>
        <taxon>Noelaerhabdaceae</taxon>
        <taxon>Emiliania</taxon>
    </lineage>
</organism>
<reference evidence="1" key="2">
    <citation type="submission" date="2024-10" db="UniProtKB">
        <authorList>
            <consortium name="EnsemblProtists"/>
        </authorList>
    </citation>
    <scope>IDENTIFICATION</scope>
</reference>
<evidence type="ECO:0000313" key="1">
    <source>
        <dbReference type="EnsemblProtists" id="EOD04633"/>
    </source>
</evidence>
<proteinExistence type="predicted"/>
<dbReference type="RefSeq" id="XP_005757062.1">
    <property type="nucleotide sequence ID" value="XM_005757005.1"/>
</dbReference>
<dbReference type="SUPFAM" id="SSF54495">
    <property type="entry name" value="UBC-like"/>
    <property type="match status" value="1"/>
</dbReference>
<dbReference type="Gene3D" id="3.10.110.10">
    <property type="entry name" value="Ubiquitin Conjugating Enzyme"/>
    <property type="match status" value="1"/>
</dbReference>
<evidence type="ECO:0000313" key="2">
    <source>
        <dbReference type="Proteomes" id="UP000013827"/>
    </source>
</evidence>
<name>A0A0D3I048_EMIH1</name>
<dbReference type="HOGENOM" id="CLU_2268926_0_0_1"/>
<dbReference type="EnsemblProtists" id="EOD04633">
    <property type="protein sequence ID" value="EOD04633"/>
    <property type="gene ID" value="EMIHUDRAFT_250470"/>
</dbReference>
<dbReference type="Proteomes" id="UP000013827">
    <property type="component" value="Unassembled WGS sequence"/>
</dbReference>
<dbReference type="GeneID" id="17250789"/>
<sequence>MPALNSFLTLVEPRANTQPQHRTTKHSMANKTCLARLRKELRSFDPPPFIRAAPLESNLQEWRYVLQAPKITQCNAGVSESPLRSRATGWRLLLPGSSAPPTL</sequence>
<keyword evidence="2" id="KW-1185">Reference proteome</keyword>
<accession>A0A0D3I048</accession>
<dbReference type="AlphaFoldDB" id="A0A0D3I048"/>
<dbReference type="KEGG" id="ehx:EMIHUDRAFT_250470"/>
<dbReference type="InterPro" id="IPR016135">
    <property type="entry name" value="UBQ-conjugating_enzyme/RWD"/>
</dbReference>
<evidence type="ECO:0008006" key="3">
    <source>
        <dbReference type="Google" id="ProtNLM"/>
    </source>
</evidence>